<evidence type="ECO:0000313" key="3">
    <source>
        <dbReference type="Proteomes" id="UP001642484"/>
    </source>
</evidence>
<feature type="signal peptide" evidence="1">
    <location>
        <begin position="1"/>
        <end position="18"/>
    </location>
</feature>
<proteinExistence type="predicted"/>
<feature type="chain" id="PRO_5046695935" evidence="1">
    <location>
        <begin position="19"/>
        <end position="307"/>
    </location>
</feature>
<comment type="caution">
    <text evidence="2">The sequence shown here is derived from an EMBL/GenBank/DDBJ whole genome shotgun (WGS) entry which is preliminary data.</text>
</comment>
<protein>
    <submittedName>
        <fullName evidence="2">Uncharacterized protein</fullName>
    </submittedName>
</protein>
<evidence type="ECO:0000313" key="2">
    <source>
        <dbReference type="EMBL" id="CAK9019111.1"/>
    </source>
</evidence>
<accession>A0ABP0JXB2</accession>
<gene>
    <name evidence="2" type="ORF">CCMP2556_LOCUS13536</name>
</gene>
<evidence type="ECO:0000256" key="1">
    <source>
        <dbReference type="SAM" id="SignalP"/>
    </source>
</evidence>
<name>A0ABP0JXB2_9DINO</name>
<organism evidence="2 3">
    <name type="scientific">Durusdinium trenchii</name>
    <dbReference type="NCBI Taxonomy" id="1381693"/>
    <lineage>
        <taxon>Eukaryota</taxon>
        <taxon>Sar</taxon>
        <taxon>Alveolata</taxon>
        <taxon>Dinophyceae</taxon>
        <taxon>Suessiales</taxon>
        <taxon>Symbiodiniaceae</taxon>
        <taxon>Durusdinium</taxon>
    </lineage>
</organism>
<dbReference type="Proteomes" id="UP001642484">
    <property type="component" value="Unassembled WGS sequence"/>
</dbReference>
<reference evidence="2 3" key="1">
    <citation type="submission" date="2024-02" db="EMBL/GenBank/DDBJ databases">
        <authorList>
            <person name="Chen Y."/>
            <person name="Shah S."/>
            <person name="Dougan E. K."/>
            <person name="Thang M."/>
            <person name="Chan C."/>
        </authorList>
    </citation>
    <scope>NUCLEOTIDE SEQUENCE [LARGE SCALE GENOMIC DNA]</scope>
</reference>
<sequence length="307" mass="32967">MCSAMWLTFTSLISLSGAETFQCSEPGHTVEPSRSGACGSEDIQALLQHQTYANVDRTMTSDLEWQALVSRADCGPAIPWPCGNEEISRFPLQQINTGNNCANGMATISSLDLNTSQYTDLCYIPGVCLNACGINPIDSAIYCHTRGNSFEEQFVRVDCPVSDLQSPVQGSLCYFGPGGDSFAGAFDPKTGNYIFRQNRNLRSIDSAAIAGFLGSTTPSSNSQVRLEKVAPLPVLGFVPLLGVHCLDVVFHKAVLCFEKRIQTKRDAWCCPWPLRTASATGTANAKAKPSGHGLFDVAVPVLGDGSR</sequence>
<keyword evidence="3" id="KW-1185">Reference proteome</keyword>
<keyword evidence="1" id="KW-0732">Signal</keyword>
<dbReference type="EMBL" id="CAXAMN010006780">
    <property type="protein sequence ID" value="CAK9019111.1"/>
    <property type="molecule type" value="Genomic_DNA"/>
</dbReference>